<evidence type="ECO:0000313" key="2">
    <source>
        <dbReference type="Proteomes" id="UP000196239"/>
    </source>
</evidence>
<dbReference type="EMBL" id="LN890280">
    <property type="protein sequence ID" value="CUR52157.1"/>
    <property type="molecule type" value="Genomic_DNA"/>
</dbReference>
<dbReference type="Proteomes" id="UP000196239">
    <property type="component" value="Chromosome 1"/>
</dbReference>
<sequence>MGSNISCEYSLKFYIEFNPCRECKDIIRELNETLPTDEGSKKFLRHITYNHTEVGQAIIEEFPKQADKEKFPWFG</sequence>
<evidence type="ECO:0000313" key="1">
    <source>
        <dbReference type="EMBL" id="CUR52157.1"/>
    </source>
</evidence>
<dbReference type="KEGG" id="ndv:NDEV_1392"/>
<protein>
    <recommendedName>
        <fullName evidence="3">ERV/ALR sulfhydryl oxidase domain-containing protein</fullName>
    </recommendedName>
</protein>
<gene>
    <name evidence="1" type="ORF">NDEV_1392</name>
</gene>
<proteinExistence type="predicted"/>
<evidence type="ECO:0008006" key="3">
    <source>
        <dbReference type="Google" id="ProtNLM"/>
    </source>
</evidence>
<keyword evidence="2" id="KW-1185">Reference proteome</keyword>
<reference evidence="2" key="1">
    <citation type="submission" date="2015-10" db="EMBL/GenBank/DDBJ databases">
        <authorList>
            <person name="Lehtovirta-Morley L.E."/>
            <person name="Vieille C."/>
        </authorList>
    </citation>
    <scope>NUCLEOTIDE SEQUENCE [LARGE SCALE GENOMIC DNA]</scope>
</reference>
<name>A0A128A4B4_9ARCH</name>
<accession>A0A128A4B4</accession>
<dbReference type="AlphaFoldDB" id="A0A128A4B4"/>
<organism evidence="1 2">
    <name type="scientific">Nitrosotalea devaniterrae</name>
    <dbReference type="NCBI Taxonomy" id="1078905"/>
    <lineage>
        <taxon>Archaea</taxon>
        <taxon>Nitrososphaerota</taxon>
        <taxon>Nitrososphaeria</taxon>
        <taxon>Nitrosotaleales</taxon>
        <taxon>Nitrosotaleaceae</taxon>
        <taxon>Nitrosotalea</taxon>
    </lineage>
</organism>